<dbReference type="InterPro" id="IPR023476">
    <property type="entry name" value="Pep_tRNA_hydro_II_dom_sf"/>
</dbReference>
<sequence length="60" mass="6514">MAAPSEKCVLILDQDLPAGLLANTAAIPGITLGQRRPAGHHHPSPPPLRPRLLFLVRDRF</sequence>
<dbReference type="SUPFAM" id="SSF102462">
    <property type="entry name" value="Peptidyl-tRNA hydrolase II"/>
    <property type="match status" value="1"/>
</dbReference>
<protein>
    <submittedName>
        <fullName evidence="1">DUF2000 domain-containing protein</fullName>
    </submittedName>
</protein>
<proteinExistence type="predicted"/>
<name>A0A9D2NY58_9FIRM</name>
<dbReference type="InterPro" id="IPR018988">
    <property type="entry name" value="DUF2000"/>
</dbReference>
<comment type="caution">
    <text evidence="1">The sequence shown here is derived from an EMBL/GenBank/DDBJ whole genome shotgun (WGS) entry which is preliminary data.</text>
</comment>
<accession>A0A9D2NY58</accession>
<dbReference type="Gene3D" id="3.40.1490.10">
    <property type="entry name" value="Bit1"/>
    <property type="match status" value="1"/>
</dbReference>
<dbReference type="Pfam" id="PF09391">
    <property type="entry name" value="DUF2000"/>
    <property type="match status" value="1"/>
</dbReference>
<dbReference type="Proteomes" id="UP000823882">
    <property type="component" value="Unassembled WGS sequence"/>
</dbReference>
<evidence type="ECO:0000313" key="2">
    <source>
        <dbReference type="Proteomes" id="UP000823882"/>
    </source>
</evidence>
<evidence type="ECO:0000313" key="1">
    <source>
        <dbReference type="EMBL" id="HJC40851.1"/>
    </source>
</evidence>
<reference evidence="1" key="1">
    <citation type="journal article" date="2021" name="PeerJ">
        <title>Extensive microbial diversity within the chicken gut microbiome revealed by metagenomics and culture.</title>
        <authorList>
            <person name="Gilroy R."/>
            <person name="Ravi A."/>
            <person name="Getino M."/>
            <person name="Pursley I."/>
            <person name="Horton D.L."/>
            <person name="Alikhan N.F."/>
            <person name="Baker D."/>
            <person name="Gharbi K."/>
            <person name="Hall N."/>
            <person name="Watson M."/>
            <person name="Adriaenssens E.M."/>
            <person name="Foster-Nyarko E."/>
            <person name="Jarju S."/>
            <person name="Secka A."/>
            <person name="Antonio M."/>
            <person name="Oren A."/>
            <person name="Chaudhuri R.R."/>
            <person name="La Ragione R."/>
            <person name="Hildebrand F."/>
            <person name="Pallen M.J."/>
        </authorList>
    </citation>
    <scope>NUCLEOTIDE SEQUENCE</scope>
    <source>
        <strain evidence="1">CHK186-1790</strain>
    </source>
</reference>
<dbReference type="AlphaFoldDB" id="A0A9D2NY58"/>
<organism evidence="1 2">
    <name type="scientific">Candidatus Intestinimonas pullistercoris</name>
    <dbReference type="NCBI Taxonomy" id="2838623"/>
    <lineage>
        <taxon>Bacteria</taxon>
        <taxon>Bacillati</taxon>
        <taxon>Bacillota</taxon>
        <taxon>Clostridia</taxon>
        <taxon>Eubacteriales</taxon>
        <taxon>Intestinimonas</taxon>
    </lineage>
</organism>
<dbReference type="EMBL" id="DWWJ01000090">
    <property type="protein sequence ID" value="HJC40851.1"/>
    <property type="molecule type" value="Genomic_DNA"/>
</dbReference>
<reference evidence="1" key="2">
    <citation type="submission" date="2021-04" db="EMBL/GenBank/DDBJ databases">
        <authorList>
            <person name="Gilroy R."/>
        </authorList>
    </citation>
    <scope>NUCLEOTIDE SEQUENCE</scope>
    <source>
        <strain evidence="1">CHK186-1790</strain>
    </source>
</reference>
<gene>
    <name evidence="1" type="ORF">H9701_04790</name>
</gene>